<evidence type="ECO:0000313" key="3">
    <source>
        <dbReference type="EMBL" id="RAI03479.1"/>
    </source>
</evidence>
<dbReference type="InterPro" id="IPR009057">
    <property type="entry name" value="Homeodomain-like_sf"/>
</dbReference>
<dbReference type="GO" id="GO:0004803">
    <property type="term" value="F:transposase activity"/>
    <property type="evidence" value="ECO:0007669"/>
    <property type="project" value="InterPro"/>
</dbReference>
<name>A0A8B2P4G8_9HYPH</name>
<dbReference type="SUPFAM" id="SSF46689">
    <property type="entry name" value="Homeodomain-like"/>
    <property type="match status" value="1"/>
</dbReference>
<dbReference type="PROSITE" id="PS50994">
    <property type="entry name" value="INTEGRASE"/>
    <property type="match status" value="1"/>
</dbReference>
<dbReference type="Proteomes" id="UP000249590">
    <property type="component" value="Unassembled WGS sequence"/>
</dbReference>
<dbReference type="Gene3D" id="3.30.420.10">
    <property type="entry name" value="Ribonuclease H-like superfamily/Ribonuclease H"/>
    <property type="match status" value="1"/>
</dbReference>
<feature type="region of interest" description="Disordered" evidence="1">
    <location>
        <begin position="365"/>
        <end position="395"/>
    </location>
</feature>
<evidence type="ECO:0000256" key="1">
    <source>
        <dbReference type="SAM" id="MobiDB-lite"/>
    </source>
</evidence>
<dbReference type="AlphaFoldDB" id="A0A8B2P4G8"/>
<sequence length="395" mass="44548">MKRKRFTEEQIITVLREHEAGAKTGDLARKHGVSEATLYNWKSKYGGMDVSDAKRLKALEEENTKLKKLLAEQMLDAAALRELLFKKMVGPAAKREAVAHLQAAMNLSERRACLIVGADRKMIRYRSRRPDEAELRGRLREIANERRRFGYRRLFILLRREGEPSGINRIYRVYREEGLTVRKRRARRRAVGTRAPILVEAKRNARWSLDFVHDQFACGRRFRVLNIVDDVTRECLAATPDTSISGRRVSRELTDLISSRGKPGVIVSDHGTEFTSNAILAWSKDHKVDWHYIAPGKPMQNGFIESFNGRMRDELLNESLFFGLDHARNAISEWVSDYNTERPHSALGYATPAQFATTITAIGTDAPPDESSAAAPIAHAEPNGASTIEAPVVAG</sequence>
<dbReference type="Pfam" id="PF01527">
    <property type="entry name" value="HTH_Tnp_1"/>
    <property type="match status" value="1"/>
</dbReference>
<dbReference type="Pfam" id="PF13683">
    <property type="entry name" value="rve_3"/>
    <property type="match status" value="1"/>
</dbReference>
<proteinExistence type="predicted"/>
<dbReference type="Pfam" id="PF13276">
    <property type="entry name" value="HTH_21"/>
    <property type="match status" value="1"/>
</dbReference>
<dbReference type="RefSeq" id="WP_111342203.1">
    <property type="nucleotide sequence ID" value="NZ_QHHQ01000001.1"/>
</dbReference>
<accession>A0A8B2P4G8</accession>
<dbReference type="PANTHER" id="PTHR47515">
    <property type="entry name" value="LOW CALCIUM RESPONSE LOCUS PROTEIN T"/>
    <property type="match status" value="1"/>
</dbReference>
<dbReference type="InterPro" id="IPR048020">
    <property type="entry name" value="Transpos_IS3"/>
</dbReference>
<evidence type="ECO:0000259" key="2">
    <source>
        <dbReference type="PROSITE" id="PS50994"/>
    </source>
</evidence>
<dbReference type="OrthoDB" id="7801605at2"/>
<dbReference type="GO" id="GO:0006313">
    <property type="term" value="P:DNA transposition"/>
    <property type="evidence" value="ECO:0007669"/>
    <property type="project" value="InterPro"/>
</dbReference>
<dbReference type="NCBIfam" id="NF033516">
    <property type="entry name" value="transpos_IS3"/>
    <property type="match status" value="1"/>
</dbReference>
<dbReference type="InterPro" id="IPR012337">
    <property type="entry name" value="RNaseH-like_sf"/>
</dbReference>
<dbReference type="InterPro" id="IPR002514">
    <property type="entry name" value="Transposase_8"/>
</dbReference>
<dbReference type="InterPro" id="IPR001584">
    <property type="entry name" value="Integrase_cat-core"/>
</dbReference>
<dbReference type="EMBL" id="QHHQ01000001">
    <property type="protein sequence ID" value="RAI03479.1"/>
    <property type="molecule type" value="Genomic_DNA"/>
</dbReference>
<dbReference type="InterPro" id="IPR025948">
    <property type="entry name" value="HTH-like_dom"/>
</dbReference>
<feature type="compositionally biased region" description="Low complexity" evidence="1">
    <location>
        <begin position="365"/>
        <end position="378"/>
    </location>
</feature>
<organism evidence="3 4">
    <name type="scientific">Acuticoccus sediminis</name>
    <dbReference type="NCBI Taxonomy" id="2184697"/>
    <lineage>
        <taxon>Bacteria</taxon>
        <taxon>Pseudomonadati</taxon>
        <taxon>Pseudomonadota</taxon>
        <taxon>Alphaproteobacteria</taxon>
        <taxon>Hyphomicrobiales</taxon>
        <taxon>Amorphaceae</taxon>
        <taxon>Acuticoccus</taxon>
    </lineage>
</organism>
<protein>
    <submittedName>
        <fullName evidence="3">IS3 family transposase</fullName>
    </submittedName>
</protein>
<reference evidence="3 4" key="1">
    <citation type="submission" date="2018-05" db="EMBL/GenBank/DDBJ databases">
        <title>Acuticoccus sediminis sp. nov., isolated from deep-sea sediment of Indian Ocean.</title>
        <authorList>
            <person name="Liu X."/>
            <person name="Lai Q."/>
            <person name="Du Y."/>
            <person name="Sun F."/>
            <person name="Zhang X."/>
            <person name="Wang S."/>
            <person name="Shao Z."/>
        </authorList>
    </citation>
    <scope>NUCLEOTIDE SEQUENCE [LARGE SCALE GENOMIC DNA]</scope>
    <source>
        <strain evidence="3 4">PTG4-2</strain>
    </source>
</reference>
<feature type="domain" description="Integrase catalytic" evidence="2">
    <location>
        <begin position="192"/>
        <end position="360"/>
    </location>
</feature>
<dbReference type="SUPFAM" id="SSF53098">
    <property type="entry name" value="Ribonuclease H-like"/>
    <property type="match status" value="1"/>
</dbReference>
<evidence type="ECO:0000313" key="4">
    <source>
        <dbReference type="Proteomes" id="UP000249590"/>
    </source>
</evidence>
<dbReference type="InterPro" id="IPR036397">
    <property type="entry name" value="RNaseH_sf"/>
</dbReference>
<gene>
    <name evidence="3" type="ORF">DLJ53_02955</name>
</gene>
<dbReference type="GO" id="GO:0015074">
    <property type="term" value="P:DNA integration"/>
    <property type="evidence" value="ECO:0007669"/>
    <property type="project" value="InterPro"/>
</dbReference>
<dbReference type="PANTHER" id="PTHR47515:SF1">
    <property type="entry name" value="BLR2054 PROTEIN"/>
    <property type="match status" value="1"/>
</dbReference>
<dbReference type="GO" id="GO:0003677">
    <property type="term" value="F:DNA binding"/>
    <property type="evidence" value="ECO:0007669"/>
    <property type="project" value="InterPro"/>
</dbReference>
<comment type="caution">
    <text evidence="3">The sequence shown here is derived from an EMBL/GenBank/DDBJ whole genome shotgun (WGS) entry which is preliminary data.</text>
</comment>
<keyword evidence="4" id="KW-1185">Reference proteome</keyword>